<feature type="region of interest" description="Disordered" evidence="1">
    <location>
        <begin position="135"/>
        <end position="165"/>
    </location>
</feature>
<accession>Q118N7</accession>
<evidence type="ECO:0000313" key="2">
    <source>
        <dbReference type="EMBL" id="ABG50037.1"/>
    </source>
</evidence>
<proteinExistence type="predicted"/>
<reference evidence="2" key="1">
    <citation type="submission" date="2006-06" db="EMBL/GenBank/DDBJ databases">
        <title>Complete sequence of Trichodesmium erythraeum IMS101.</title>
        <authorList>
            <consortium name="US DOE Joint Genome Institute"/>
            <person name="Copeland A."/>
            <person name="Lucas S."/>
            <person name="Lapidus A."/>
            <person name="Barry K."/>
            <person name="Detter J.C."/>
            <person name="Glavina del Rio T."/>
            <person name="Hammon N."/>
            <person name="Israni S."/>
            <person name="Dalin E."/>
            <person name="Tice H."/>
            <person name="Pitluck S."/>
            <person name="Kiss H."/>
            <person name="Munk A.C."/>
            <person name="Brettin T."/>
            <person name="Bruce D."/>
            <person name="Han C."/>
            <person name="Tapia R."/>
            <person name="Gilna P."/>
            <person name="Schmutz J."/>
            <person name="Larimer F."/>
            <person name="Land M."/>
            <person name="Hauser L."/>
            <person name="Kyrpides N."/>
            <person name="Kim E."/>
            <person name="Richardson P."/>
        </authorList>
    </citation>
    <scope>NUCLEOTIDE SEQUENCE [LARGE SCALE GENOMIC DNA]</scope>
    <source>
        <strain evidence="2">IMS101</strain>
    </source>
</reference>
<sequence>MSQDIKIVPYYQGYQKTTKSTKITIIKDNGNVYIPFKEELDKVMNSNIVSDALKEEKELKKNQEKLRPKKPTKNVKLTSCYEGDQKAAKKMKTKEKVSIGIGNNNNTPKKHKAVNINQEQKEGKDNSRLVFESYKGTGTEKAKKKVPMNLTQRPTFRQERANALR</sequence>
<feature type="region of interest" description="Disordered" evidence="1">
    <location>
        <begin position="84"/>
        <end position="111"/>
    </location>
</feature>
<organism evidence="2">
    <name type="scientific">Trichodesmium erythraeum (strain IMS101)</name>
    <dbReference type="NCBI Taxonomy" id="203124"/>
    <lineage>
        <taxon>Bacteria</taxon>
        <taxon>Bacillati</taxon>
        <taxon>Cyanobacteriota</taxon>
        <taxon>Cyanophyceae</taxon>
        <taxon>Oscillatoriophycideae</taxon>
        <taxon>Oscillatoriales</taxon>
        <taxon>Microcoleaceae</taxon>
        <taxon>Trichodesmium</taxon>
    </lineage>
</organism>
<gene>
    <name evidence="2" type="ordered locus">Tery_0593</name>
</gene>
<name>Q118N7_TRIEI</name>
<dbReference type="EMBL" id="CP000393">
    <property type="protein sequence ID" value="ABG50037.1"/>
    <property type="molecule type" value="Genomic_DNA"/>
</dbReference>
<dbReference type="KEGG" id="ter:Tery_0593"/>
<dbReference type="HOGENOM" id="CLU_1610049_0_0_3"/>
<feature type="compositionally biased region" description="Basic and acidic residues" evidence="1">
    <location>
        <begin position="156"/>
        <end position="165"/>
    </location>
</feature>
<protein>
    <submittedName>
        <fullName evidence="2">Uncharacterized protein</fullName>
    </submittedName>
</protein>
<dbReference type="AlphaFoldDB" id="Q118N7"/>
<evidence type="ECO:0000256" key="1">
    <source>
        <dbReference type="SAM" id="MobiDB-lite"/>
    </source>
</evidence>